<dbReference type="InterPro" id="IPR018924">
    <property type="entry name" value="DUF2486"/>
</dbReference>
<evidence type="ECO:0000313" key="2">
    <source>
        <dbReference type="Proteomes" id="UP000065504"/>
    </source>
</evidence>
<dbReference type="EMBL" id="LPLU01000012">
    <property type="protein sequence ID" value="KWK84772.1"/>
    <property type="molecule type" value="Genomic_DNA"/>
</dbReference>
<sequence length="197" mass="20675">MGQAETSSIPMLTDVLIPGHPAPARRPEAGLPQDDAAIPVLTDVIAPGNPAAAAQEAAAPTVRPAEAAAPVGIEADPATVVVQPVPTPEVPVVELAPVPHVDAPEMATQAAATAAALTPQDAQHIAERLRDRLTNYLTGEGRETIEARCRDALRGHTAWLVSQITREVALALETEVMDWVRDAVDDEIARRRTGHSG</sequence>
<evidence type="ECO:0008006" key="3">
    <source>
        <dbReference type="Google" id="ProtNLM"/>
    </source>
</evidence>
<proteinExistence type="predicted"/>
<organism evidence="1 2">
    <name type="scientific">Burkholderia ubonensis</name>
    <dbReference type="NCBI Taxonomy" id="101571"/>
    <lineage>
        <taxon>Bacteria</taxon>
        <taxon>Pseudomonadati</taxon>
        <taxon>Pseudomonadota</taxon>
        <taxon>Betaproteobacteria</taxon>
        <taxon>Burkholderiales</taxon>
        <taxon>Burkholderiaceae</taxon>
        <taxon>Burkholderia</taxon>
        <taxon>Burkholderia cepacia complex</taxon>
    </lineage>
</organism>
<reference evidence="1 2" key="1">
    <citation type="submission" date="2015-11" db="EMBL/GenBank/DDBJ databases">
        <title>Expanding the genomic diversity of Burkholderia species for the development of highly accurate diagnostics.</title>
        <authorList>
            <person name="Sahl J."/>
            <person name="Keim P."/>
            <person name="Wagner D."/>
        </authorList>
    </citation>
    <scope>NUCLEOTIDE SEQUENCE [LARGE SCALE GENOMIC DNA]</scope>
    <source>
        <strain evidence="1 2">MSMB782WGS</strain>
    </source>
</reference>
<evidence type="ECO:0000313" key="1">
    <source>
        <dbReference type="EMBL" id="KWK84772.1"/>
    </source>
</evidence>
<dbReference type="RefSeq" id="WP_060232210.1">
    <property type="nucleotide sequence ID" value="NZ_LPLU01000012.1"/>
</dbReference>
<dbReference type="Proteomes" id="UP000065504">
    <property type="component" value="Unassembled WGS sequence"/>
</dbReference>
<dbReference type="AlphaFoldDB" id="A0A119V095"/>
<gene>
    <name evidence="1" type="ORF">WM16_03295</name>
</gene>
<name>A0A119V095_9BURK</name>
<dbReference type="Pfam" id="PF10667">
    <property type="entry name" value="DUF2486"/>
    <property type="match status" value="1"/>
</dbReference>
<comment type="caution">
    <text evidence="1">The sequence shown here is derived from an EMBL/GenBank/DDBJ whole genome shotgun (WGS) entry which is preliminary data.</text>
</comment>
<protein>
    <recommendedName>
        <fullName evidence="3">DUF2486 family protein</fullName>
    </recommendedName>
</protein>
<accession>A0A119V095</accession>